<protein>
    <submittedName>
        <fullName evidence="4">Uncharacterized protein</fullName>
    </submittedName>
</protein>
<reference evidence="4" key="1">
    <citation type="submission" date="2021-01" db="EMBL/GenBank/DDBJ databases">
        <authorList>
            <person name="Corre E."/>
            <person name="Pelletier E."/>
            <person name="Niang G."/>
            <person name="Scheremetjew M."/>
            <person name="Finn R."/>
            <person name="Kale V."/>
            <person name="Holt S."/>
            <person name="Cochrane G."/>
            <person name="Meng A."/>
            <person name="Brown T."/>
            <person name="Cohen L."/>
        </authorList>
    </citation>
    <scope>NUCLEOTIDE SEQUENCE</scope>
    <source>
        <strain evidence="4">CCMP219</strain>
    </source>
</reference>
<dbReference type="InterPro" id="IPR044243">
    <property type="entry name" value="FLU"/>
</dbReference>
<feature type="coiled-coil region" evidence="2">
    <location>
        <begin position="164"/>
        <end position="191"/>
    </location>
</feature>
<evidence type="ECO:0000256" key="2">
    <source>
        <dbReference type="SAM" id="Coils"/>
    </source>
</evidence>
<keyword evidence="1" id="KW-0802">TPR repeat</keyword>
<dbReference type="SUPFAM" id="SSF48452">
    <property type="entry name" value="TPR-like"/>
    <property type="match status" value="1"/>
</dbReference>
<feature type="compositionally biased region" description="Low complexity" evidence="3">
    <location>
        <begin position="13"/>
        <end position="28"/>
    </location>
</feature>
<organism evidence="4">
    <name type="scientific">Chlamydomonas euryale</name>
    <dbReference type="NCBI Taxonomy" id="1486919"/>
    <lineage>
        <taxon>Eukaryota</taxon>
        <taxon>Viridiplantae</taxon>
        <taxon>Chlorophyta</taxon>
        <taxon>core chlorophytes</taxon>
        <taxon>Chlorophyceae</taxon>
        <taxon>CS clade</taxon>
        <taxon>Chlamydomonadales</taxon>
        <taxon>Chlamydomonadaceae</taxon>
        <taxon>Chlamydomonas</taxon>
    </lineage>
</organism>
<sequence>MHVGLRAPPSARGCAPLAGPSSSAAGCRGRALPLRASSESAEASARPAPLLSRRGLAAGLAASLVLASGGAMVPRPAGAEPPVPFLKSTGGRGTFADGEEALVALRMAKEEAAWKQLEAEELRFQQEISNTQNGKLCATPFGVDVVGITEAIALVGALVGGIAAGKRKEEVDKLNEQLRKINMQLRQQARAGTVYAPGLTYAPASDKTIADILKPPETPVAPPPSPSPQAHAAVSDRPISQIMSATTSVDEEEMTADHLACRDALKAGKKLLKESNGAAAMVRFEKALMLSRAVGDKVQQRRAYRGLAASSRLQGQYTAAIKHLHDVLEISRQMHEFTGDADAYGTIADCYTDMGNFDEAAKYYDRYIAVMNSDGVLV</sequence>
<proteinExistence type="predicted"/>
<gene>
    <name evidence="4" type="ORF">CEUR00632_LOCUS13555</name>
</gene>
<dbReference type="PROSITE" id="PS50005">
    <property type="entry name" value="TPR"/>
    <property type="match status" value="1"/>
</dbReference>
<evidence type="ECO:0000256" key="1">
    <source>
        <dbReference type="PROSITE-ProRule" id="PRU00339"/>
    </source>
</evidence>
<dbReference type="GO" id="GO:0015995">
    <property type="term" value="P:chlorophyll biosynthetic process"/>
    <property type="evidence" value="ECO:0007669"/>
    <property type="project" value="InterPro"/>
</dbReference>
<name>A0A7R9VJP3_9CHLO</name>
<dbReference type="PROSITE" id="PS51257">
    <property type="entry name" value="PROKAR_LIPOPROTEIN"/>
    <property type="match status" value="1"/>
</dbReference>
<accession>A0A7R9VJP3</accession>
<dbReference type="Pfam" id="PF13424">
    <property type="entry name" value="TPR_12"/>
    <property type="match status" value="1"/>
</dbReference>
<dbReference type="SMART" id="SM00028">
    <property type="entry name" value="TPR"/>
    <property type="match status" value="2"/>
</dbReference>
<dbReference type="PANTHER" id="PTHR47310">
    <property type="entry name" value="PROTEIN FLUORESCENT IN BLUE LIGHT, CHLOROPLASTIC"/>
    <property type="match status" value="1"/>
</dbReference>
<feature type="region of interest" description="Disordered" evidence="3">
    <location>
        <begin position="1"/>
        <end position="28"/>
    </location>
</feature>
<dbReference type="PANTHER" id="PTHR47310:SF2">
    <property type="entry name" value="PROTEIN FLUORESCENT IN BLUE LIGHT, CHLOROPLASTIC"/>
    <property type="match status" value="1"/>
</dbReference>
<keyword evidence="2" id="KW-0175">Coiled coil</keyword>
<dbReference type="InterPro" id="IPR011990">
    <property type="entry name" value="TPR-like_helical_dom_sf"/>
</dbReference>
<evidence type="ECO:0000313" key="4">
    <source>
        <dbReference type="EMBL" id="CAD8296519.1"/>
    </source>
</evidence>
<dbReference type="AlphaFoldDB" id="A0A7R9VJP3"/>
<dbReference type="Gene3D" id="1.25.40.10">
    <property type="entry name" value="Tetratricopeptide repeat domain"/>
    <property type="match status" value="1"/>
</dbReference>
<dbReference type="InterPro" id="IPR019734">
    <property type="entry name" value="TPR_rpt"/>
</dbReference>
<feature type="repeat" description="TPR" evidence="1">
    <location>
        <begin position="341"/>
        <end position="374"/>
    </location>
</feature>
<dbReference type="EMBL" id="HBEC01029369">
    <property type="protein sequence ID" value="CAD8296519.1"/>
    <property type="molecule type" value="Transcribed_RNA"/>
</dbReference>
<evidence type="ECO:0000256" key="3">
    <source>
        <dbReference type="SAM" id="MobiDB-lite"/>
    </source>
</evidence>